<comment type="caution">
    <text evidence="8">The sequence shown here is derived from an EMBL/GenBank/DDBJ whole genome shotgun (WGS) entry which is preliminary data.</text>
</comment>
<evidence type="ECO:0000256" key="4">
    <source>
        <dbReference type="ARBA" id="ARBA00022692"/>
    </source>
</evidence>
<proteinExistence type="inferred from homology"/>
<comment type="subcellular location">
    <subcellularLocation>
        <location evidence="1">Membrane</location>
        <topology evidence="1">Single-pass membrane protein</topology>
    </subcellularLocation>
</comment>
<dbReference type="PANTHER" id="PTHR30386:SF28">
    <property type="entry name" value="EXPORTED PROTEIN"/>
    <property type="match status" value="1"/>
</dbReference>
<name>A0A942E0R1_9HYPH</name>
<keyword evidence="5" id="KW-1133">Transmembrane helix</keyword>
<dbReference type="InterPro" id="IPR058982">
    <property type="entry name" value="Beta-barrel_AprE"/>
</dbReference>
<dbReference type="PANTHER" id="PTHR30386">
    <property type="entry name" value="MEMBRANE FUSION SUBUNIT OF EMRAB-TOLC MULTIDRUG EFFLUX PUMP"/>
    <property type="match status" value="1"/>
</dbReference>
<dbReference type="InterPro" id="IPR006144">
    <property type="entry name" value="Secretion_HlyD_CS"/>
</dbReference>
<dbReference type="PRINTS" id="PR01490">
    <property type="entry name" value="RTXTOXIND"/>
</dbReference>
<feature type="domain" description="AprE-like beta-barrel" evidence="7">
    <location>
        <begin position="123"/>
        <end position="215"/>
    </location>
</feature>
<evidence type="ECO:0000259" key="7">
    <source>
        <dbReference type="Pfam" id="PF26002"/>
    </source>
</evidence>
<dbReference type="Gene3D" id="2.40.30.170">
    <property type="match status" value="1"/>
</dbReference>
<evidence type="ECO:0000313" key="8">
    <source>
        <dbReference type="EMBL" id="MBS3649043.1"/>
    </source>
</evidence>
<dbReference type="PROSITE" id="PS00543">
    <property type="entry name" value="HLYD_FAMILY"/>
    <property type="match status" value="1"/>
</dbReference>
<evidence type="ECO:0000313" key="9">
    <source>
        <dbReference type="Proteomes" id="UP000680348"/>
    </source>
</evidence>
<dbReference type="GO" id="GO:0016020">
    <property type="term" value="C:membrane"/>
    <property type="evidence" value="ECO:0007669"/>
    <property type="project" value="UniProtKB-SubCell"/>
</dbReference>
<evidence type="ECO:0000256" key="2">
    <source>
        <dbReference type="ARBA" id="ARBA00009477"/>
    </source>
</evidence>
<keyword evidence="9" id="KW-1185">Reference proteome</keyword>
<keyword evidence="6" id="KW-0472">Membrane</keyword>
<evidence type="ECO:0000256" key="6">
    <source>
        <dbReference type="ARBA" id="ARBA00023136"/>
    </source>
</evidence>
<protein>
    <submittedName>
        <fullName evidence="8">HlyD family efflux transporter periplasmic adaptor subunit</fullName>
    </submittedName>
</protein>
<sequence>MAKLSAKGIMSELELKRRQETLVEQRQGLTALRQQIAARQGQLAETRYSLEEVPATIADKVQLLRNEFSATEQHIAEINGRRAYVIRSPTAGRVASLHATPGETADPRLLLLAIMPTDAQLQAELFVPTRAIGFVRIGQPVRLLYDAFPYQSFGTYSGHTVQVSRTILIPSDLAVPIPLKESVYRVTAALDRPDIDAYGQKVPLQPGMLLKADIILEKRSLMKWLLDPLLSART</sequence>
<dbReference type="AlphaFoldDB" id="A0A942E0R1"/>
<dbReference type="Proteomes" id="UP000680348">
    <property type="component" value="Unassembled WGS sequence"/>
</dbReference>
<dbReference type="Pfam" id="PF26002">
    <property type="entry name" value="Beta-barrel_AprE"/>
    <property type="match status" value="1"/>
</dbReference>
<evidence type="ECO:0000256" key="3">
    <source>
        <dbReference type="ARBA" id="ARBA00022448"/>
    </source>
</evidence>
<dbReference type="InterPro" id="IPR050739">
    <property type="entry name" value="MFP"/>
</dbReference>
<accession>A0A942E0R1</accession>
<keyword evidence="4" id="KW-0812">Transmembrane</keyword>
<dbReference type="EMBL" id="JAGWCR010000005">
    <property type="protein sequence ID" value="MBS3649043.1"/>
    <property type="molecule type" value="Genomic_DNA"/>
</dbReference>
<organism evidence="8 9">
    <name type="scientific">Pseudaminobacter soli</name>
    <name type="common">ex Zhang et al. 2022</name>
    <dbReference type="NCBI Taxonomy" id="2831468"/>
    <lineage>
        <taxon>Bacteria</taxon>
        <taxon>Pseudomonadati</taxon>
        <taxon>Pseudomonadota</taxon>
        <taxon>Alphaproteobacteria</taxon>
        <taxon>Hyphomicrobiales</taxon>
        <taxon>Phyllobacteriaceae</taxon>
        <taxon>Pseudaminobacter</taxon>
    </lineage>
</organism>
<evidence type="ECO:0000256" key="1">
    <source>
        <dbReference type="ARBA" id="ARBA00004167"/>
    </source>
</evidence>
<dbReference type="RefSeq" id="WP_188254616.1">
    <property type="nucleotide sequence ID" value="NZ_JABVCF010000005.1"/>
</dbReference>
<reference evidence="8" key="1">
    <citation type="submission" date="2021-04" db="EMBL/GenBank/DDBJ databases">
        <title>Pseudaminobacter soli sp. nov., isolated from paddy soil contaminated by heavy metals.</title>
        <authorList>
            <person name="Zhang K."/>
        </authorList>
    </citation>
    <scope>NUCLEOTIDE SEQUENCE</scope>
    <source>
        <strain evidence="8">19-2017</strain>
    </source>
</reference>
<keyword evidence="3" id="KW-0813">Transport</keyword>
<evidence type="ECO:0000256" key="5">
    <source>
        <dbReference type="ARBA" id="ARBA00022989"/>
    </source>
</evidence>
<gene>
    <name evidence="8" type="ORF">KEU06_10525</name>
</gene>
<comment type="similarity">
    <text evidence="2">Belongs to the membrane fusion protein (MFP) (TC 8.A.1) family.</text>
</comment>
<dbReference type="GO" id="GO:0009306">
    <property type="term" value="P:protein secretion"/>
    <property type="evidence" value="ECO:0007669"/>
    <property type="project" value="InterPro"/>
</dbReference>